<comment type="caution">
    <text evidence="7">The sequence shown here is derived from an EMBL/GenBank/DDBJ whole genome shotgun (WGS) entry which is preliminary data.</text>
</comment>
<evidence type="ECO:0000313" key="8">
    <source>
        <dbReference type="Proteomes" id="UP001403385"/>
    </source>
</evidence>
<dbReference type="InterPro" id="IPR006664">
    <property type="entry name" value="OMP_bac"/>
</dbReference>
<keyword evidence="2 4" id="KW-0472">Membrane</keyword>
<keyword evidence="5" id="KW-0732">Signal</keyword>
<dbReference type="PANTHER" id="PTHR30329:SF21">
    <property type="entry name" value="LIPOPROTEIN YIAD-RELATED"/>
    <property type="match status" value="1"/>
</dbReference>
<dbReference type="RefSeq" id="WP_346820730.1">
    <property type="nucleotide sequence ID" value="NZ_JBDKWZ010000004.1"/>
</dbReference>
<organism evidence="7 8">
    <name type="scientific">Rapidithrix thailandica</name>
    <dbReference type="NCBI Taxonomy" id="413964"/>
    <lineage>
        <taxon>Bacteria</taxon>
        <taxon>Pseudomonadati</taxon>
        <taxon>Bacteroidota</taxon>
        <taxon>Cytophagia</taxon>
        <taxon>Cytophagales</taxon>
        <taxon>Flammeovirgaceae</taxon>
        <taxon>Rapidithrix</taxon>
    </lineage>
</organism>
<evidence type="ECO:0000313" key="7">
    <source>
        <dbReference type="EMBL" id="MEN7547948.1"/>
    </source>
</evidence>
<dbReference type="InterPro" id="IPR036737">
    <property type="entry name" value="OmpA-like_sf"/>
</dbReference>
<feature type="domain" description="OmpA-like" evidence="6">
    <location>
        <begin position="226"/>
        <end position="346"/>
    </location>
</feature>
<reference evidence="7 8" key="1">
    <citation type="submission" date="2024-04" db="EMBL/GenBank/DDBJ databases">
        <title>Novel genus in family Flammeovirgaceae.</title>
        <authorList>
            <person name="Nguyen T.H."/>
            <person name="Vuong T.Q."/>
            <person name="Le H."/>
            <person name="Kim S.-G."/>
        </authorList>
    </citation>
    <scope>NUCLEOTIDE SEQUENCE [LARGE SCALE GENOMIC DNA]</scope>
    <source>
        <strain evidence="7 8">JCM 23209</strain>
    </source>
</reference>
<dbReference type="Gene3D" id="2.60.40.1120">
    <property type="entry name" value="Carboxypeptidase-like, regulatory domain"/>
    <property type="match status" value="1"/>
</dbReference>
<dbReference type="EMBL" id="JBDKWZ010000004">
    <property type="protein sequence ID" value="MEN7547948.1"/>
    <property type="molecule type" value="Genomic_DNA"/>
</dbReference>
<keyword evidence="8" id="KW-1185">Reference proteome</keyword>
<dbReference type="InterPro" id="IPR050330">
    <property type="entry name" value="Bact_OuterMem_StrucFunc"/>
</dbReference>
<evidence type="ECO:0000256" key="1">
    <source>
        <dbReference type="ARBA" id="ARBA00004442"/>
    </source>
</evidence>
<dbReference type="Proteomes" id="UP001403385">
    <property type="component" value="Unassembled WGS sequence"/>
</dbReference>
<dbReference type="Pfam" id="PF00691">
    <property type="entry name" value="OmpA"/>
    <property type="match status" value="1"/>
</dbReference>
<dbReference type="PANTHER" id="PTHR30329">
    <property type="entry name" value="STATOR ELEMENT OF FLAGELLAR MOTOR COMPLEX"/>
    <property type="match status" value="1"/>
</dbReference>
<evidence type="ECO:0000256" key="4">
    <source>
        <dbReference type="PROSITE-ProRule" id="PRU00473"/>
    </source>
</evidence>
<dbReference type="InterPro" id="IPR008969">
    <property type="entry name" value="CarboxyPept-like_regulatory"/>
</dbReference>
<dbReference type="SUPFAM" id="SSF49464">
    <property type="entry name" value="Carboxypeptidase regulatory domain-like"/>
    <property type="match status" value="1"/>
</dbReference>
<dbReference type="Gene3D" id="3.30.1330.60">
    <property type="entry name" value="OmpA-like domain"/>
    <property type="match status" value="1"/>
</dbReference>
<evidence type="ECO:0000256" key="2">
    <source>
        <dbReference type="ARBA" id="ARBA00023136"/>
    </source>
</evidence>
<sequence length="357" mass="40089">MRFGRLHTIFSLLFFTVVAPHFAQAQTANLYSVSGQIITDTGKKKKKTPLEQVQVLVYRVEQDTSRGIRKYLLDKETPAQNTDLTGKFFVELTGDHAYCLIFYKEGYQAQELHLKKRRIKSGEGISIEIPMHLGTGLLAKGQVVNQASQKGITKAEVLLTNKKTGERLALFTNPQGQFYFLLSPDQTYDLSAYKAFYFSTPAQQISTKGITEKVFSHTIELKEIKIGEKMVFNGMLFSVNSSHLSRQGQNVLRKVSDILKENPGISIEVGCHTDSRGEDEYNLELSQSQAEAAKNFIKNTGIQVHRVSAVGYGEQQPVNECVNGVKCSMKKHNENRRLEIKITGINEDTSQLLAPNY</sequence>
<dbReference type="CDD" id="cd07185">
    <property type="entry name" value="OmpA_C-like"/>
    <property type="match status" value="1"/>
</dbReference>
<dbReference type="PRINTS" id="PR01021">
    <property type="entry name" value="OMPADOMAIN"/>
</dbReference>
<evidence type="ECO:0000256" key="5">
    <source>
        <dbReference type="SAM" id="SignalP"/>
    </source>
</evidence>
<evidence type="ECO:0000259" key="6">
    <source>
        <dbReference type="PROSITE" id="PS51123"/>
    </source>
</evidence>
<accession>A0AAW9S6A9</accession>
<dbReference type="InterPro" id="IPR006665">
    <property type="entry name" value="OmpA-like"/>
</dbReference>
<proteinExistence type="predicted"/>
<dbReference type="AlphaFoldDB" id="A0AAW9S6A9"/>
<dbReference type="SUPFAM" id="SSF103088">
    <property type="entry name" value="OmpA-like"/>
    <property type="match status" value="1"/>
</dbReference>
<dbReference type="GO" id="GO:0009279">
    <property type="term" value="C:cell outer membrane"/>
    <property type="evidence" value="ECO:0007669"/>
    <property type="project" value="UniProtKB-SubCell"/>
</dbReference>
<comment type="subcellular location">
    <subcellularLocation>
        <location evidence="1">Cell outer membrane</location>
    </subcellularLocation>
</comment>
<protein>
    <submittedName>
        <fullName evidence="7">OmpA family protein</fullName>
    </submittedName>
</protein>
<gene>
    <name evidence="7" type="ORF">AAG747_08510</name>
</gene>
<evidence type="ECO:0000256" key="3">
    <source>
        <dbReference type="ARBA" id="ARBA00023237"/>
    </source>
</evidence>
<keyword evidence="3" id="KW-0998">Cell outer membrane</keyword>
<dbReference type="PROSITE" id="PS51123">
    <property type="entry name" value="OMPA_2"/>
    <property type="match status" value="1"/>
</dbReference>
<name>A0AAW9S6A9_9BACT</name>
<feature type="chain" id="PRO_5043847021" evidence="5">
    <location>
        <begin position="26"/>
        <end position="357"/>
    </location>
</feature>
<feature type="signal peptide" evidence="5">
    <location>
        <begin position="1"/>
        <end position="25"/>
    </location>
</feature>